<sequence>MWSALNVNVNVFKTFARSAESYNVKHPMYKLLFYELGVHGIPVLPVPVTQHRLCNGRLVTLLVRVNEDGRVRQTVLESARRESFEAI</sequence>
<name>A0A7R9FED1_9NEOP</name>
<accession>A0A7R9FED1</accession>
<gene>
    <name evidence="1" type="ORF">TBIB3V08_LOCUS13816</name>
</gene>
<proteinExistence type="predicted"/>
<dbReference type="EMBL" id="OD596618">
    <property type="protein sequence ID" value="CAD7451548.1"/>
    <property type="molecule type" value="Genomic_DNA"/>
</dbReference>
<dbReference type="AlphaFoldDB" id="A0A7R9FED1"/>
<evidence type="ECO:0000313" key="1">
    <source>
        <dbReference type="EMBL" id="CAD7451548.1"/>
    </source>
</evidence>
<protein>
    <submittedName>
        <fullName evidence="1">Uncharacterized protein</fullName>
    </submittedName>
</protein>
<reference evidence="1" key="1">
    <citation type="submission" date="2020-11" db="EMBL/GenBank/DDBJ databases">
        <authorList>
            <person name="Tran Van P."/>
        </authorList>
    </citation>
    <scope>NUCLEOTIDE SEQUENCE</scope>
</reference>
<organism evidence="1">
    <name type="scientific">Timema bartmani</name>
    <dbReference type="NCBI Taxonomy" id="61472"/>
    <lineage>
        <taxon>Eukaryota</taxon>
        <taxon>Metazoa</taxon>
        <taxon>Ecdysozoa</taxon>
        <taxon>Arthropoda</taxon>
        <taxon>Hexapoda</taxon>
        <taxon>Insecta</taxon>
        <taxon>Pterygota</taxon>
        <taxon>Neoptera</taxon>
        <taxon>Polyneoptera</taxon>
        <taxon>Phasmatodea</taxon>
        <taxon>Timematodea</taxon>
        <taxon>Timematoidea</taxon>
        <taxon>Timematidae</taxon>
        <taxon>Timema</taxon>
    </lineage>
</organism>